<evidence type="ECO:0000313" key="3">
    <source>
        <dbReference type="RefSeq" id="XP_058977532.1"/>
    </source>
</evidence>
<reference evidence="3" key="1">
    <citation type="submission" date="2025-08" db="UniProtKB">
        <authorList>
            <consortium name="RefSeq"/>
        </authorList>
    </citation>
    <scope>IDENTIFICATION</scope>
    <source>
        <strain evidence="3">Aabys</strain>
        <tissue evidence="3">Whole body</tissue>
    </source>
</reference>
<sequence length="246" mass="27228">MALGDFGGRKVRTNSTHSETKSMVKTEVTVIQNSSTTIDNTNSTVEVFTKIDEGQRNGRTFDLITSFMDSLVPRCVYPCTKEAYDRNRCCETVVLPPQQPPNVCCQSQPPLTPMPQPPLPPPVVPPHPQLPYPPQFPQQPQPVPPPFRPPYRPYPYPPQVPPAPQPTLPPFRPPASYPQQMPPPPPPPQRPPILVAPAPTPNYPFLQCCTSCPPSTYGYYGPPPCQRNITPGTTYGRARVYLPPMG</sequence>
<evidence type="ECO:0000313" key="2">
    <source>
        <dbReference type="Proteomes" id="UP001652621"/>
    </source>
</evidence>
<organism evidence="2 3">
    <name type="scientific">Musca domestica</name>
    <name type="common">House fly</name>
    <dbReference type="NCBI Taxonomy" id="7370"/>
    <lineage>
        <taxon>Eukaryota</taxon>
        <taxon>Metazoa</taxon>
        <taxon>Ecdysozoa</taxon>
        <taxon>Arthropoda</taxon>
        <taxon>Hexapoda</taxon>
        <taxon>Insecta</taxon>
        <taxon>Pterygota</taxon>
        <taxon>Neoptera</taxon>
        <taxon>Endopterygota</taxon>
        <taxon>Diptera</taxon>
        <taxon>Brachycera</taxon>
        <taxon>Muscomorpha</taxon>
        <taxon>Muscoidea</taxon>
        <taxon>Muscidae</taxon>
        <taxon>Musca</taxon>
    </lineage>
</organism>
<feature type="region of interest" description="Disordered" evidence="1">
    <location>
        <begin position="115"/>
        <end position="197"/>
    </location>
</feature>
<gene>
    <name evidence="3" type="primary">LOC131802131</name>
</gene>
<protein>
    <submittedName>
        <fullName evidence="3">Nematocyst expressed protein 4-like</fullName>
    </submittedName>
</protein>
<feature type="region of interest" description="Disordered" evidence="1">
    <location>
        <begin position="1"/>
        <end position="22"/>
    </location>
</feature>
<proteinExistence type="predicted"/>
<evidence type="ECO:0000256" key="1">
    <source>
        <dbReference type="SAM" id="MobiDB-lite"/>
    </source>
</evidence>
<keyword evidence="2" id="KW-1185">Reference proteome</keyword>
<feature type="compositionally biased region" description="Pro residues" evidence="1">
    <location>
        <begin position="115"/>
        <end position="191"/>
    </location>
</feature>
<dbReference type="Proteomes" id="UP001652621">
    <property type="component" value="Unplaced"/>
</dbReference>
<accession>A0ABM3UVH4</accession>
<dbReference type="PRINTS" id="PR01217">
    <property type="entry name" value="PRICHEXTENSN"/>
</dbReference>
<dbReference type="RefSeq" id="XP_058977532.1">
    <property type="nucleotide sequence ID" value="XM_059121549.1"/>
</dbReference>
<name>A0ABM3UVH4_MUSDO</name>
<dbReference type="GeneID" id="131802131"/>